<evidence type="ECO:0000256" key="7">
    <source>
        <dbReference type="ARBA" id="ARBA00022946"/>
    </source>
</evidence>
<comment type="caution">
    <text evidence="13">The sequence shown here is derived from an EMBL/GenBank/DDBJ whole genome shotgun (WGS) entry which is preliminary data.</text>
</comment>
<comment type="subcellular location">
    <subcellularLocation>
        <location evidence="1">Mitochondrion</location>
    </subcellularLocation>
</comment>
<comment type="catalytic activity">
    <reaction evidence="12">
        <text>4 Fe(2+) + O2 + 4 H(+) = 4 Fe(3+) + 2 H2O</text>
        <dbReference type="Rhea" id="RHEA:11148"/>
        <dbReference type="ChEBI" id="CHEBI:15377"/>
        <dbReference type="ChEBI" id="CHEBI:15378"/>
        <dbReference type="ChEBI" id="CHEBI:15379"/>
        <dbReference type="ChEBI" id="CHEBI:29033"/>
        <dbReference type="ChEBI" id="CHEBI:29034"/>
        <dbReference type="EC" id="1.16.3.1"/>
    </reaction>
</comment>
<dbReference type="GO" id="GO:0005739">
    <property type="term" value="C:mitochondrion"/>
    <property type="evidence" value="ECO:0007669"/>
    <property type="project" value="UniProtKB-SubCell"/>
</dbReference>
<organism evidence="13 14">
    <name type="scientific">Symbiochloris irregularis</name>
    <dbReference type="NCBI Taxonomy" id="706552"/>
    <lineage>
        <taxon>Eukaryota</taxon>
        <taxon>Viridiplantae</taxon>
        <taxon>Chlorophyta</taxon>
        <taxon>core chlorophytes</taxon>
        <taxon>Trebouxiophyceae</taxon>
        <taxon>Trebouxiales</taxon>
        <taxon>Trebouxiaceae</taxon>
        <taxon>Symbiochloris</taxon>
    </lineage>
</organism>
<dbReference type="GO" id="GO:0004322">
    <property type="term" value="F:ferroxidase activity"/>
    <property type="evidence" value="ECO:0007669"/>
    <property type="project" value="UniProtKB-EC"/>
</dbReference>
<evidence type="ECO:0000256" key="6">
    <source>
        <dbReference type="ARBA" id="ARBA00022496"/>
    </source>
</evidence>
<comment type="similarity">
    <text evidence="2">Belongs to the frataxin family.</text>
</comment>
<evidence type="ECO:0000256" key="11">
    <source>
        <dbReference type="ARBA" id="ARBA00023128"/>
    </source>
</evidence>
<dbReference type="InterPro" id="IPR036524">
    <property type="entry name" value="Frataxin/CyaY_sf"/>
</dbReference>
<accession>A0AAW1P1T2</accession>
<dbReference type="AlphaFoldDB" id="A0AAW1P1T2"/>
<dbReference type="GO" id="GO:0006879">
    <property type="term" value="P:intracellular iron ion homeostasis"/>
    <property type="evidence" value="ECO:0007669"/>
    <property type="project" value="UniProtKB-KW"/>
</dbReference>
<dbReference type="SMART" id="SM01219">
    <property type="entry name" value="Frataxin_Cyay"/>
    <property type="match status" value="1"/>
</dbReference>
<keyword evidence="9" id="KW-0408">Iron</keyword>
<evidence type="ECO:0000256" key="10">
    <source>
        <dbReference type="ARBA" id="ARBA00023065"/>
    </source>
</evidence>
<keyword evidence="14" id="KW-1185">Reference proteome</keyword>
<keyword evidence="11" id="KW-0496">Mitochondrion</keyword>
<name>A0AAW1P1T2_9CHLO</name>
<evidence type="ECO:0000256" key="3">
    <source>
        <dbReference type="ARBA" id="ARBA00013107"/>
    </source>
</evidence>
<dbReference type="SUPFAM" id="SSF55387">
    <property type="entry name" value="Frataxin/Nqo15-like"/>
    <property type="match status" value="1"/>
</dbReference>
<dbReference type="GO" id="GO:0034986">
    <property type="term" value="F:iron chaperone activity"/>
    <property type="evidence" value="ECO:0007669"/>
    <property type="project" value="TreeGrafter"/>
</dbReference>
<dbReference type="PANTHER" id="PTHR16821:SF2">
    <property type="entry name" value="FRATAXIN, MITOCHONDRIAL"/>
    <property type="match status" value="1"/>
</dbReference>
<dbReference type="EC" id="1.16.3.1" evidence="3"/>
<dbReference type="GO" id="GO:0006826">
    <property type="term" value="P:iron ion transport"/>
    <property type="evidence" value="ECO:0007669"/>
    <property type="project" value="UniProtKB-KW"/>
</dbReference>
<evidence type="ECO:0000256" key="5">
    <source>
        <dbReference type="ARBA" id="ARBA00022448"/>
    </source>
</evidence>
<protein>
    <recommendedName>
        <fullName evidence="3">ferroxidase</fullName>
        <ecNumber evidence="3">1.16.3.1</ecNumber>
    </recommendedName>
</protein>
<dbReference type="NCBIfam" id="TIGR03422">
    <property type="entry name" value="mito_frataxin"/>
    <property type="match status" value="1"/>
</dbReference>
<keyword evidence="8" id="KW-0560">Oxidoreductase</keyword>
<keyword evidence="4" id="KW-0409">Iron storage</keyword>
<dbReference type="InterPro" id="IPR017789">
    <property type="entry name" value="Frataxin"/>
</dbReference>
<evidence type="ECO:0000256" key="4">
    <source>
        <dbReference type="ARBA" id="ARBA00022434"/>
    </source>
</evidence>
<dbReference type="InterPro" id="IPR020895">
    <property type="entry name" value="Frataxin_CS"/>
</dbReference>
<sequence length="190" mass="21089">MLVRSFVKPGRVASGFRCWRQHITASATVETGLSPDLATHLTGAACLGAVQNTLKGLSPPLRHFTTSNLSLAADQLSEDKYDKLVDATLDDLYAKLEILLDEYFIEDADIELSEGVLKLALGSHGTYVVNKQAPNKQLWVSSPVSGPVRYDSHAGRWVYSRDGHDMHQRLEQELREVFREADLQLQPDVA</sequence>
<proteinExistence type="inferred from homology"/>
<evidence type="ECO:0000256" key="12">
    <source>
        <dbReference type="ARBA" id="ARBA00047990"/>
    </source>
</evidence>
<dbReference type="PROSITE" id="PS01344">
    <property type="entry name" value="FRATAXIN_1"/>
    <property type="match status" value="1"/>
</dbReference>
<dbReference type="GO" id="GO:0016226">
    <property type="term" value="P:iron-sulfur cluster assembly"/>
    <property type="evidence" value="ECO:0007669"/>
    <property type="project" value="InterPro"/>
</dbReference>
<keyword evidence="7" id="KW-0809">Transit peptide</keyword>
<dbReference type="Proteomes" id="UP001465755">
    <property type="component" value="Unassembled WGS sequence"/>
</dbReference>
<dbReference type="GO" id="GO:0051537">
    <property type="term" value="F:2 iron, 2 sulfur cluster binding"/>
    <property type="evidence" value="ECO:0007669"/>
    <property type="project" value="TreeGrafter"/>
</dbReference>
<evidence type="ECO:0000313" key="13">
    <source>
        <dbReference type="EMBL" id="KAK9802561.1"/>
    </source>
</evidence>
<keyword evidence="10" id="KW-0406">Ion transport</keyword>
<dbReference type="GO" id="GO:0008198">
    <property type="term" value="F:ferrous iron binding"/>
    <property type="evidence" value="ECO:0007669"/>
    <property type="project" value="TreeGrafter"/>
</dbReference>
<dbReference type="PRINTS" id="PR00904">
    <property type="entry name" value="FRATAXIN"/>
</dbReference>
<keyword evidence="6" id="KW-0410">Iron transport</keyword>
<dbReference type="EMBL" id="JALJOQ010000071">
    <property type="protein sequence ID" value="KAK9802561.1"/>
    <property type="molecule type" value="Genomic_DNA"/>
</dbReference>
<reference evidence="13 14" key="1">
    <citation type="journal article" date="2024" name="Nat. Commun.">
        <title>Phylogenomics reveals the evolutionary origins of lichenization in chlorophyte algae.</title>
        <authorList>
            <person name="Puginier C."/>
            <person name="Libourel C."/>
            <person name="Otte J."/>
            <person name="Skaloud P."/>
            <person name="Haon M."/>
            <person name="Grisel S."/>
            <person name="Petersen M."/>
            <person name="Berrin J.G."/>
            <person name="Delaux P.M."/>
            <person name="Dal Grande F."/>
            <person name="Keller J."/>
        </authorList>
    </citation>
    <scope>NUCLEOTIDE SEQUENCE [LARGE SCALE GENOMIC DNA]</scope>
    <source>
        <strain evidence="13 14">SAG 2036</strain>
    </source>
</reference>
<evidence type="ECO:0000256" key="8">
    <source>
        <dbReference type="ARBA" id="ARBA00023002"/>
    </source>
</evidence>
<evidence type="ECO:0000256" key="1">
    <source>
        <dbReference type="ARBA" id="ARBA00004173"/>
    </source>
</evidence>
<dbReference type="NCBIfam" id="TIGR03421">
    <property type="entry name" value="FeS_CyaY"/>
    <property type="match status" value="1"/>
</dbReference>
<dbReference type="PROSITE" id="PS50810">
    <property type="entry name" value="FRATAXIN_2"/>
    <property type="match status" value="1"/>
</dbReference>
<dbReference type="GO" id="GO:0008199">
    <property type="term" value="F:ferric iron binding"/>
    <property type="evidence" value="ECO:0007669"/>
    <property type="project" value="InterPro"/>
</dbReference>
<evidence type="ECO:0000256" key="9">
    <source>
        <dbReference type="ARBA" id="ARBA00023004"/>
    </source>
</evidence>
<dbReference type="Gene3D" id="3.30.920.10">
    <property type="entry name" value="Frataxin/CyaY"/>
    <property type="match status" value="1"/>
</dbReference>
<evidence type="ECO:0000313" key="14">
    <source>
        <dbReference type="Proteomes" id="UP001465755"/>
    </source>
</evidence>
<dbReference type="PANTHER" id="PTHR16821">
    <property type="entry name" value="FRATAXIN"/>
    <property type="match status" value="1"/>
</dbReference>
<keyword evidence="5" id="KW-0813">Transport</keyword>
<gene>
    <name evidence="13" type="ORF">WJX73_003122</name>
</gene>
<dbReference type="Pfam" id="PF01491">
    <property type="entry name" value="Frataxin_Cyay"/>
    <property type="match status" value="1"/>
</dbReference>
<evidence type="ECO:0000256" key="2">
    <source>
        <dbReference type="ARBA" id="ARBA00008183"/>
    </source>
</evidence>
<dbReference type="InterPro" id="IPR002908">
    <property type="entry name" value="Frataxin/CyaY"/>
</dbReference>